<evidence type="ECO:0000256" key="1">
    <source>
        <dbReference type="SAM" id="MobiDB-lite"/>
    </source>
</evidence>
<evidence type="ECO:0000313" key="2">
    <source>
        <dbReference type="EMBL" id="KAL5110539.1"/>
    </source>
</evidence>
<accession>A0ABR4QLD8</accession>
<gene>
    <name evidence="2" type="ORF">TcWFU_006478</name>
</gene>
<feature type="compositionally biased region" description="Basic and acidic residues" evidence="1">
    <location>
        <begin position="252"/>
        <end position="262"/>
    </location>
</feature>
<proteinExistence type="predicted"/>
<reference evidence="2 3" key="1">
    <citation type="journal article" date="2022" name="Front. Cell. Infect. Microbiol.">
        <title>The Genomes of Two Strains of Taenia crassiceps the Animal Model for the Study of Human Cysticercosis.</title>
        <authorList>
            <person name="Bobes R.J."/>
            <person name="Estrada K."/>
            <person name="Rios-Valencia D.G."/>
            <person name="Calderon-Gallegos A."/>
            <person name="de la Torre P."/>
            <person name="Carrero J.C."/>
            <person name="Sanchez-Flores A."/>
            <person name="Laclette J.P."/>
        </authorList>
    </citation>
    <scope>NUCLEOTIDE SEQUENCE [LARGE SCALE GENOMIC DNA]</scope>
    <source>
        <strain evidence="2">WFUcys</strain>
    </source>
</reference>
<organism evidence="2 3">
    <name type="scientific">Taenia crassiceps</name>
    <dbReference type="NCBI Taxonomy" id="6207"/>
    <lineage>
        <taxon>Eukaryota</taxon>
        <taxon>Metazoa</taxon>
        <taxon>Spiralia</taxon>
        <taxon>Lophotrochozoa</taxon>
        <taxon>Platyhelminthes</taxon>
        <taxon>Cestoda</taxon>
        <taxon>Eucestoda</taxon>
        <taxon>Cyclophyllidea</taxon>
        <taxon>Taeniidae</taxon>
        <taxon>Taenia</taxon>
    </lineage>
</organism>
<feature type="compositionally biased region" description="Basic and acidic residues" evidence="1">
    <location>
        <begin position="451"/>
        <end position="463"/>
    </location>
</feature>
<sequence>MSLDCVHFAPPAYINVELSLTGEFLLVQLHFPGIGKSPSPLQRHARGGNSLFSCFSSSKKHIRTHGSTWMKLIDEKTPSTVMRSGEWVPIQPKKPVNGEMWLRIFRRRISIMLIPPKQDKNAMWAHSKTVPEGPPVTRYYYWDSGRLNRALNPRKSEILVNYDQIGLRLACSEELWTEEDARELQKVPQKKGAKAESKVAPDFQVKHESVFEDTALLTTTNQECNQTDCRGGDANPCKNNTAFEPPTAEETQVEREEGGVDAEEKIDQAEGEPTLNREERNQAVLSERTPCIDTETHPLEQLELNDAVQNWASRETVSIKAEKDGDFRELQSSDTKVEGKTEDEWEGRVQKAEDPRSIERATSCTDLCKVVDAATATTMERGKMCGDGIDGERCHYCLGVREQVGKAEFCALQARVEAMDKEEWGRVLDIIIGKGGGKRSVVTHSRPSNRGRKDGAITESKRK</sequence>
<dbReference type="EMBL" id="JAKROA010000002">
    <property type="protein sequence ID" value="KAL5110539.1"/>
    <property type="molecule type" value="Genomic_DNA"/>
</dbReference>
<comment type="caution">
    <text evidence="2">The sequence shown here is derived from an EMBL/GenBank/DDBJ whole genome shotgun (WGS) entry which is preliminary data.</text>
</comment>
<protein>
    <submittedName>
        <fullName evidence="2">Uncharacterized protein</fullName>
    </submittedName>
</protein>
<feature type="region of interest" description="Disordered" evidence="1">
    <location>
        <begin position="243"/>
        <end position="262"/>
    </location>
</feature>
<dbReference type="Proteomes" id="UP001651158">
    <property type="component" value="Unassembled WGS sequence"/>
</dbReference>
<evidence type="ECO:0000313" key="3">
    <source>
        <dbReference type="Proteomes" id="UP001651158"/>
    </source>
</evidence>
<keyword evidence="3" id="KW-1185">Reference proteome</keyword>
<feature type="region of interest" description="Disordered" evidence="1">
    <location>
        <begin position="436"/>
        <end position="463"/>
    </location>
</feature>
<name>A0ABR4QLD8_9CEST</name>